<feature type="domain" description="GH18" evidence="12">
    <location>
        <begin position="44"/>
        <end position="408"/>
    </location>
</feature>
<dbReference type="CDD" id="cd06548">
    <property type="entry name" value="GH18_chitinase"/>
    <property type="match status" value="1"/>
</dbReference>
<dbReference type="Gene3D" id="3.20.20.80">
    <property type="entry name" value="Glycosidases"/>
    <property type="match status" value="1"/>
</dbReference>
<evidence type="ECO:0000313" key="13">
    <source>
        <dbReference type="EMBL" id="KIW37397.1"/>
    </source>
</evidence>
<dbReference type="SMART" id="SM00636">
    <property type="entry name" value="Glyco_18"/>
    <property type="match status" value="1"/>
</dbReference>
<dbReference type="PANTHER" id="PTHR11177">
    <property type="entry name" value="CHITINASE"/>
    <property type="match status" value="1"/>
</dbReference>
<feature type="signal peptide" evidence="11">
    <location>
        <begin position="1"/>
        <end position="20"/>
    </location>
</feature>
<dbReference type="SUPFAM" id="SSF51445">
    <property type="entry name" value="(Trans)glycosidases"/>
    <property type="match status" value="1"/>
</dbReference>
<dbReference type="PANTHER" id="PTHR11177:SF317">
    <property type="entry name" value="CHITINASE 12-RELATED"/>
    <property type="match status" value="1"/>
</dbReference>
<feature type="chain" id="PRO_5002239151" description="chitinase" evidence="11">
    <location>
        <begin position="21"/>
        <end position="433"/>
    </location>
</feature>
<keyword evidence="7" id="KW-0119">Carbohydrate metabolism</keyword>
<evidence type="ECO:0000256" key="5">
    <source>
        <dbReference type="ARBA" id="ARBA00023024"/>
    </source>
</evidence>
<evidence type="ECO:0000313" key="14">
    <source>
        <dbReference type="Proteomes" id="UP000053342"/>
    </source>
</evidence>
<dbReference type="FunFam" id="3.10.50.10:FF:000005">
    <property type="entry name" value="Endochitinase B1"/>
    <property type="match status" value="1"/>
</dbReference>
<dbReference type="VEuPathDB" id="FungiDB:PV06_10440"/>
<dbReference type="EC" id="3.2.1.14" evidence="3"/>
<organism evidence="13 14">
    <name type="scientific">Exophiala oligosperma</name>
    <dbReference type="NCBI Taxonomy" id="215243"/>
    <lineage>
        <taxon>Eukaryota</taxon>
        <taxon>Fungi</taxon>
        <taxon>Dikarya</taxon>
        <taxon>Ascomycota</taxon>
        <taxon>Pezizomycotina</taxon>
        <taxon>Eurotiomycetes</taxon>
        <taxon>Chaetothyriomycetidae</taxon>
        <taxon>Chaetothyriales</taxon>
        <taxon>Herpotrichiellaceae</taxon>
        <taxon>Exophiala</taxon>
    </lineage>
</organism>
<evidence type="ECO:0000256" key="6">
    <source>
        <dbReference type="ARBA" id="ARBA00023180"/>
    </source>
</evidence>
<keyword evidence="9" id="KW-0624">Polysaccharide degradation</keyword>
<dbReference type="InterPro" id="IPR001579">
    <property type="entry name" value="Glyco_hydro_18_chit_AS"/>
</dbReference>
<gene>
    <name evidence="13" type="ORF">PV06_10440</name>
</gene>
<keyword evidence="14" id="KW-1185">Reference proteome</keyword>
<keyword evidence="5" id="KW-0146">Chitin degradation</keyword>
<dbReference type="InterPro" id="IPR011583">
    <property type="entry name" value="Chitinase_II/V-like_cat"/>
</dbReference>
<proteinExistence type="inferred from homology"/>
<dbReference type="Pfam" id="PF00704">
    <property type="entry name" value="Glyco_hydro_18"/>
    <property type="match status" value="1"/>
</dbReference>
<keyword evidence="4 10" id="KW-0378">Hydrolase</keyword>
<dbReference type="OrthoDB" id="76388at2759"/>
<comment type="similarity">
    <text evidence="2">Belongs to the glycosyl hydrolase 18 family. Chitinase class V subfamily.</text>
</comment>
<evidence type="ECO:0000256" key="2">
    <source>
        <dbReference type="ARBA" id="ARBA00008682"/>
    </source>
</evidence>
<name>A0A0D2BJ12_9EURO</name>
<dbReference type="PROSITE" id="PS01095">
    <property type="entry name" value="GH18_1"/>
    <property type="match status" value="1"/>
</dbReference>
<dbReference type="Proteomes" id="UP000053342">
    <property type="component" value="Unassembled WGS sequence"/>
</dbReference>
<dbReference type="GO" id="GO:0000272">
    <property type="term" value="P:polysaccharide catabolic process"/>
    <property type="evidence" value="ECO:0007669"/>
    <property type="project" value="UniProtKB-KW"/>
</dbReference>
<dbReference type="GO" id="GO:0008843">
    <property type="term" value="F:endochitinase activity"/>
    <property type="evidence" value="ECO:0007669"/>
    <property type="project" value="UniProtKB-EC"/>
</dbReference>
<evidence type="ECO:0000256" key="4">
    <source>
        <dbReference type="ARBA" id="ARBA00022801"/>
    </source>
</evidence>
<sequence>MIFFLFAFCVLIHFTPLTLTQLLPGHQYEYDDLFKFNMGGGHGIRSVVYYVNWAPYGRNHHPQDLPGENLTHVLYSFANVRPETGEVYLTDPWSDTDKHYDGDSWNDIGTNVYGCVKQLFLQKKRNRNLKVLLSIGGWTYSSNFAQPASTDSGRKRFAQSALQLLEDLGFDGIDIDWEYPQDRAQAEDFVKLLSETRGALDAAASKRHHARFYLTVACPAGPSNFEKLNIPKMDQLLDFWNLMAYDYAGSWDQRAGHQANLFPSRSQPQVTPFSTIAAIDHYTRQGIHPSKIVLGMPLYGRTFVSTHGPGHPFNGVGEGSWEQGVWDYKALPKPGHTEYHDPEIGASWSYCPSTQTMISYDTPALEAQKAGFVRDHGLGGGMWWESSADKPAGQGSLIETFLMHSGGRGSMEEVPNCLEYPESKYENLRKQFE</sequence>
<dbReference type="Gene3D" id="3.10.50.10">
    <property type="match status" value="1"/>
</dbReference>
<evidence type="ECO:0000256" key="8">
    <source>
        <dbReference type="ARBA" id="ARBA00023295"/>
    </source>
</evidence>
<evidence type="ECO:0000256" key="3">
    <source>
        <dbReference type="ARBA" id="ARBA00012729"/>
    </source>
</evidence>
<dbReference type="PROSITE" id="PS51910">
    <property type="entry name" value="GH18_2"/>
    <property type="match status" value="1"/>
</dbReference>
<evidence type="ECO:0000256" key="7">
    <source>
        <dbReference type="ARBA" id="ARBA00023277"/>
    </source>
</evidence>
<evidence type="ECO:0000256" key="9">
    <source>
        <dbReference type="ARBA" id="ARBA00023326"/>
    </source>
</evidence>
<dbReference type="STRING" id="215243.A0A0D2BJ12"/>
<dbReference type="InterPro" id="IPR029070">
    <property type="entry name" value="Chitinase_insertion_sf"/>
</dbReference>
<comment type="catalytic activity">
    <reaction evidence="1">
        <text>Random endo-hydrolysis of N-acetyl-beta-D-glucosaminide (1-&gt;4)-beta-linkages in chitin and chitodextrins.</text>
        <dbReference type="EC" id="3.2.1.14"/>
    </reaction>
</comment>
<dbReference type="GO" id="GO:0006032">
    <property type="term" value="P:chitin catabolic process"/>
    <property type="evidence" value="ECO:0007669"/>
    <property type="project" value="UniProtKB-KW"/>
</dbReference>
<dbReference type="SUPFAM" id="SSF54556">
    <property type="entry name" value="Chitinase insertion domain"/>
    <property type="match status" value="1"/>
</dbReference>
<dbReference type="EMBL" id="KN847344">
    <property type="protein sequence ID" value="KIW37397.1"/>
    <property type="molecule type" value="Genomic_DNA"/>
</dbReference>
<dbReference type="HOGENOM" id="CLU_002833_1_0_1"/>
<evidence type="ECO:0000256" key="10">
    <source>
        <dbReference type="RuleBase" id="RU000489"/>
    </source>
</evidence>
<dbReference type="GeneID" id="27362514"/>
<dbReference type="FunFam" id="3.20.20.80:FF:000095">
    <property type="entry name" value="Endochitinase B1"/>
    <property type="match status" value="1"/>
</dbReference>
<keyword evidence="8 10" id="KW-0326">Glycosidase</keyword>
<protein>
    <recommendedName>
        <fullName evidence="3">chitinase</fullName>
        <ecNumber evidence="3">3.2.1.14</ecNumber>
    </recommendedName>
</protein>
<evidence type="ECO:0000256" key="11">
    <source>
        <dbReference type="SAM" id="SignalP"/>
    </source>
</evidence>
<dbReference type="InterPro" id="IPR050314">
    <property type="entry name" value="Glycosyl_Hydrlase_18"/>
</dbReference>
<dbReference type="GO" id="GO:0008061">
    <property type="term" value="F:chitin binding"/>
    <property type="evidence" value="ECO:0007669"/>
    <property type="project" value="InterPro"/>
</dbReference>
<reference evidence="13 14" key="1">
    <citation type="submission" date="2015-01" db="EMBL/GenBank/DDBJ databases">
        <title>The Genome Sequence of Exophiala oligosperma CBS72588.</title>
        <authorList>
            <consortium name="The Broad Institute Genomics Platform"/>
            <person name="Cuomo C."/>
            <person name="de Hoog S."/>
            <person name="Gorbushina A."/>
            <person name="Stielow B."/>
            <person name="Teixiera M."/>
            <person name="Abouelleil A."/>
            <person name="Chapman S.B."/>
            <person name="Priest M."/>
            <person name="Young S.K."/>
            <person name="Wortman J."/>
            <person name="Nusbaum C."/>
            <person name="Birren B."/>
        </authorList>
    </citation>
    <scope>NUCLEOTIDE SEQUENCE [LARGE SCALE GENOMIC DNA]</scope>
    <source>
        <strain evidence="13 14">CBS 72588</strain>
    </source>
</reference>
<dbReference type="AlphaFoldDB" id="A0A0D2BJ12"/>
<keyword evidence="6" id="KW-0325">Glycoprotein</keyword>
<evidence type="ECO:0000256" key="1">
    <source>
        <dbReference type="ARBA" id="ARBA00000822"/>
    </source>
</evidence>
<accession>A0A0D2BJ12</accession>
<dbReference type="RefSeq" id="XP_016257613.1">
    <property type="nucleotide sequence ID" value="XM_016411993.1"/>
</dbReference>
<evidence type="ECO:0000259" key="12">
    <source>
        <dbReference type="PROSITE" id="PS51910"/>
    </source>
</evidence>
<keyword evidence="11" id="KW-0732">Signal</keyword>
<dbReference type="InterPro" id="IPR001223">
    <property type="entry name" value="Glyco_hydro18_cat"/>
</dbReference>
<dbReference type="InterPro" id="IPR017853">
    <property type="entry name" value="GH"/>
</dbReference>
<dbReference type="GO" id="GO:0005576">
    <property type="term" value="C:extracellular region"/>
    <property type="evidence" value="ECO:0007669"/>
    <property type="project" value="TreeGrafter"/>
</dbReference>